<evidence type="ECO:0000256" key="4">
    <source>
        <dbReference type="ARBA" id="ARBA00022692"/>
    </source>
</evidence>
<dbReference type="GO" id="GO:0016887">
    <property type="term" value="F:ATP hydrolysis activity"/>
    <property type="evidence" value="ECO:0007669"/>
    <property type="project" value="InterPro"/>
</dbReference>
<feature type="transmembrane region" description="Helical" evidence="9">
    <location>
        <begin position="1244"/>
        <end position="1269"/>
    </location>
</feature>
<dbReference type="InterPro" id="IPR013525">
    <property type="entry name" value="ABC2_TM"/>
</dbReference>
<accession>A0A165F8J5</accession>
<keyword evidence="3" id="KW-0813">Transport</keyword>
<dbReference type="PROSITE" id="PS00211">
    <property type="entry name" value="ABC_TRANSPORTER_1"/>
    <property type="match status" value="1"/>
</dbReference>
<dbReference type="GO" id="GO:0016020">
    <property type="term" value="C:membrane"/>
    <property type="evidence" value="ECO:0007669"/>
    <property type="project" value="UniProtKB-SubCell"/>
</dbReference>
<keyword evidence="5" id="KW-0547">Nucleotide-binding</keyword>
<feature type="transmembrane region" description="Helical" evidence="9">
    <location>
        <begin position="502"/>
        <end position="523"/>
    </location>
</feature>
<keyword evidence="7 9" id="KW-1133">Transmembrane helix</keyword>
<dbReference type="Pfam" id="PF06422">
    <property type="entry name" value="PDR_CDR"/>
    <property type="match status" value="1"/>
</dbReference>
<organism evidence="11 12">
    <name type="scientific">Laetiporus sulphureus 93-53</name>
    <dbReference type="NCBI Taxonomy" id="1314785"/>
    <lineage>
        <taxon>Eukaryota</taxon>
        <taxon>Fungi</taxon>
        <taxon>Dikarya</taxon>
        <taxon>Basidiomycota</taxon>
        <taxon>Agaricomycotina</taxon>
        <taxon>Agaricomycetes</taxon>
        <taxon>Polyporales</taxon>
        <taxon>Laetiporus</taxon>
    </lineage>
</organism>
<evidence type="ECO:0000313" key="12">
    <source>
        <dbReference type="Proteomes" id="UP000076871"/>
    </source>
</evidence>
<gene>
    <name evidence="11" type="ORF">LAESUDRAFT_757321</name>
</gene>
<dbReference type="GO" id="GO:0140359">
    <property type="term" value="F:ABC-type transporter activity"/>
    <property type="evidence" value="ECO:0007669"/>
    <property type="project" value="InterPro"/>
</dbReference>
<keyword evidence="4 9" id="KW-0812">Transmembrane</keyword>
<dbReference type="InterPro" id="IPR034001">
    <property type="entry name" value="ABCG_PDR_1"/>
</dbReference>
<evidence type="ECO:0000256" key="6">
    <source>
        <dbReference type="ARBA" id="ARBA00022840"/>
    </source>
</evidence>
<evidence type="ECO:0000256" key="3">
    <source>
        <dbReference type="ARBA" id="ARBA00022448"/>
    </source>
</evidence>
<dbReference type="Pfam" id="PF14510">
    <property type="entry name" value="ABC_trans_N"/>
    <property type="match status" value="1"/>
</dbReference>
<dbReference type="Gene3D" id="3.40.50.300">
    <property type="entry name" value="P-loop containing nucleotide triphosphate hydrolases"/>
    <property type="match status" value="2"/>
</dbReference>
<evidence type="ECO:0000259" key="10">
    <source>
        <dbReference type="PROSITE" id="PS50893"/>
    </source>
</evidence>
<dbReference type="InterPro" id="IPR010929">
    <property type="entry name" value="PDR_CDR_ABC"/>
</dbReference>
<dbReference type="InterPro" id="IPR027417">
    <property type="entry name" value="P-loop_NTPase"/>
</dbReference>
<dbReference type="CDD" id="cd03232">
    <property type="entry name" value="ABCG_PDR_domain2"/>
    <property type="match status" value="1"/>
</dbReference>
<evidence type="ECO:0000256" key="8">
    <source>
        <dbReference type="ARBA" id="ARBA00023136"/>
    </source>
</evidence>
<comment type="subcellular location">
    <subcellularLocation>
        <location evidence="1">Membrane</location>
        <topology evidence="1">Multi-pass membrane protein</topology>
    </subcellularLocation>
</comment>
<dbReference type="Pfam" id="PF00005">
    <property type="entry name" value="ABC_tran"/>
    <property type="match status" value="2"/>
</dbReference>
<dbReference type="InParanoid" id="A0A165F8J5"/>
<dbReference type="Proteomes" id="UP000076871">
    <property type="component" value="Unassembled WGS sequence"/>
</dbReference>
<dbReference type="Pfam" id="PF19055">
    <property type="entry name" value="ABC2_membrane_7"/>
    <property type="match status" value="1"/>
</dbReference>
<evidence type="ECO:0000256" key="1">
    <source>
        <dbReference type="ARBA" id="ARBA00004141"/>
    </source>
</evidence>
<evidence type="ECO:0000313" key="11">
    <source>
        <dbReference type="EMBL" id="KZT08597.1"/>
    </source>
</evidence>
<dbReference type="PANTHER" id="PTHR19241">
    <property type="entry name" value="ATP-BINDING CASSETTE TRANSPORTER"/>
    <property type="match status" value="1"/>
</dbReference>
<dbReference type="GeneID" id="63829314"/>
<feature type="transmembrane region" description="Helical" evidence="9">
    <location>
        <begin position="1175"/>
        <end position="1193"/>
    </location>
</feature>
<feature type="domain" description="ABC transporter" evidence="10">
    <location>
        <begin position="844"/>
        <end position="1081"/>
    </location>
</feature>
<dbReference type="STRING" id="1314785.A0A165F8J5"/>
<dbReference type="Pfam" id="PF01061">
    <property type="entry name" value="ABC2_membrane"/>
    <property type="match status" value="2"/>
</dbReference>
<feature type="transmembrane region" description="Helical" evidence="9">
    <location>
        <begin position="572"/>
        <end position="603"/>
    </location>
</feature>
<dbReference type="EMBL" id="KV427614">
    <property type="protein sequence ID" value="KZT08597.1"/>
    <property type="molecule type" value="Genomic_DNA"/>
</dbReference>
<comment type="similarity">
    <text evidence="2">Belongs to the ABC transporter superfamily. ABCG family. PDR (TC 3.A.1.205) subfamily.</text>
</comment>
<feature type="transmembrane region" description="Helical" evidence="9">
    <location>
        <begin position="644"/>
        <end position="664"/>
    </location>
</feature>
<dbReference type="InterPro" id="IPR017871">
    <property type="entry name" value="ABC_transporter-like_CS"/>
</dbReference>
<dbReference type="PROSITE" id="PS50893">
    <property type="entry name" value="ABC_TRANSPORTER_2"/>
    <property type="match status" value="2"/>
</dbReference>
<feature type="transmembrane region" description="Helical" evidence="9">
    <location>
        <begin position="761"/>
        <end position="779"/>
    </location>
</feature>
<feature type="transmembrane region" description="Helical" evidence="9">
    <location>
        <begin position="1205"/>
        <end position="1224"/>
    </location>
</feature>
<protein>
    <submittedName>
        <fullName evidence="11">ABC-transporter</fullName>
    </submittedName>
</protein>
<name>A0A165F8J5_9APHY</name>
<dbReference type="FunFam" id="3.40.50.300:FF:000054">
    <property type="entry name" value="ABC multidrug transporter atrF"/>
    <property type="match status" value="1"/>
</dbReference>
<feature type="transmembrane region" description="Helical" evidence="9">
    <location>
        <begin position="1289"/>
        <end position="1309"/>
    </location>
</feature>
<dbReference type="InterPro" id="IPR029481">
    <property type="entry name" value="ABC_trans_N"/>
</dbReference>
<proteinExistence type="inferred from homology"/>
<feature type="transmembrane region" description="Helical" evidence="9">
    <location>
        <begin position="615"/>
        <end position="632"/>
    </location>
</feature>
<dbReference type="InterPro" id="IPR003593">
    <property type="entry name" value="AAA+_ATPase"/>
</dbReference>
<feature type="transmembrane region" description="Helical" evidence="9">
    <location>
        <begin position="529"/>
        <end position="551"/>
    </location>
</feature>
<dbReference type="GO" id="GO:0005524">
    <property type="term" value="F:ATP binding"/>
    <property type="evidence" value="ECO:0007669"/>
    <property type="project" value="UniProtKB-KW"/>
</dbReference>
<evidence type="ECO:0000256" key="5">
    <source>
        <dbReference type="ARBA" id="ARBA00022741"/>
    </source>
</evidence>
<feature type="domain" description="ABC transporter" evidence="10">
    <location>
        <begin position="131"/>
        <end position="391"/>
    </location>
</feature>
<dbReference type="OrthoDB" id="245989at2759"/>
<dbReference type="InterPro" id="IPR043926">
    <property type="entry name" value="ABCG_dom"/>
</dbReference>
<keyword evidence="6" id="KW-0067">ATP-binding</keyword>
<dbReference type="CDD" id="cd03233">
    <property type="entry name" value="ABCG_PDR_domain1"/>
    <property type="match status" value="1"/>
</dbReference>
<sequence>MSKTPGDDETLAGAEPQAHHVDIVQAEAAFIELSRTLSRRSRATQLNDEREEKGYEQDIEKAREADLEETFDLREYLSSTNDAMQSAGIKHKHVGVTWESLRVEVLGGTGHKLYVRTFGQDALNFWLTPFLLLQPLVRPLVSKLLPSKHIETTPILQEQSGLLKPGEMCLVLGCPGAGCTTFLKTMANERREYAKISGDVRYAGIDAHEMAKYYKGEVVYNQEDDIHIATLTVSQTLAFALSLKTPGPNGRLPGMSRKEFNQTVMGVLLRMLNIPHTANTYVGDEFVRGVSGGERKRVSIAEMMATRAHVLCYDNSTRGLDASTALDFVKSLRVMTDVLGQTVFVTLYQAGESIYELFDKVLVLDKGRQVYFGPPSTARAYFEGLGYKPLPRQSTPDYLTGCTDPNERQFAEGRSEADVPTTPEELEQAFLQSSFAHEMHASLADYKTLMEHDKADQEAFRAAVAADKKRGVSKKSPYTQGFFNQVRALTMRQFQMRVQDRFQLITSYSLHTILALVIGAAYFDLKPDAAGAFTRGSVVFAAMLTTCLDTFGEMPVQMLGRPIIKKQTSYGLYRPAAIAIANTLADIPFSATRVFIYNIIIYFMAHLARSAGGFWTYHLFTYITFLTMQGFFRTFGFMCTNFDSAFRLATFFLPNMILYAGYMIPVFQMKRWLFWIYYINPISYGWGGNMENEFMRLSLDCDGDYIVPRNPPGSNKYPDYLGENQACTLYGGTSGQSTIPGRSYVDAGYQLNVSNLWRENFLVLVGFFLLFQLTQVLLVELYPQFYGAAAVTIHAKENNERKALNARLRARKAEREGKSKEGVDIERVGENKNDGNFDFESKTFTWENINYHVPVAGGSLRLLHDVFGYCKPGTLTALMGSSGAGKTTCLDVLAQRKNIGVVTGELLLDGRPLGTDFARKTAYAEQMDVHEGTATVREAMRFSAYLRQPFDVPKAEKDAYVEEMIEVLELQDLADAVVYSLGVEARKRLTIGVELASKPSLLFLDEPTSGLDGQSAWNLVRFLRKLADSGQAILCTIHQPSSMLIQTFDKLLLLEKGGETVYFGGIGPDCYVLREYFARYGAVCPPNVNPAEFMLDAIGAGLAPRIGDRDWKDVWLDSPEYADTRTEIDLIKREALAKAVNENDKPATYAAPFWYQLKVVVVRNSTMLWRSPDYVFSRLFVHAFISLFVSLPFLRLGNSSRDLQYRVFGIFWVTILPAIVMGQLEPMWILNRRIFIREASSRIYSPYVFAIAQLVGEMPYSVLCAIVYWVLMVYPMGFGKGSAGVRGTFFQFLVTLFMELFGVTLGQLIGAISPSMQIAPLFNPFIILVLSTFCGVTIPYPTMEKFWRAWMYQLDPYTRTLSSMLSTELHGLKIQCQSEEFTVFHPPSGQTCQEWAGTFVSSYGGYLENPNATSSCHYCQYAVGDQFFEPLNIKYSDRWRDAFILFSFCIFNIIVTIIASRFLRYAKR</sequence>
<reference evidence="11 12" key="1">
    <citation type="journal article" date="2016" name="Mol. Biol. Evol.">
        <title>Comparative Genomics of Early-Diverging Mushroom-Forming Fungi Provides Insights into the Origins of Lignocellulose Decay Capabilities.</title>
        <authorList>
            <person name="Nagy L.G."/>
            <person name="Riley R."/>
            <person name="Tritt A."/>
            <person name="Adam C."/>
            <person name="Daum C."/>
            <person name="Floudas D."/>
            <person name="Sun H."/>
            <person name="Yadav J.S."/>
            <person name="Pangilinan J."/>
            <person name="Larsson K.H."/>
            <person name="Matsuura K."/>
            <person name="Barry K."/>
            <person name="Labutti K."/>
            <person name="Kuo R."/>
            <person name="Ohm R.A."/>
            <person name="Bhattacharya S.S."/>
            <person name="Shirouzu T."/>
            <person name="Yoshinaga Y."/>
            <person name="Martin F.M."/>
            <person name="Grigoriev I.V."/>
            <person name="Hibbett D.S."/>
        </authorList>
    </citation>
    <scope>NUCLEOTIDE SEQUENCE [LARGE SCALE GENOMIC DNA]</scope>
    <source>
        <strain evidence="11 12">93-53</strain>
    </source>
</reference>
<dbReference type="InterPro" id="IPR034003">
    <property type="entry name" value="ABCG_PDR_2"/>
</dbReference>
<evidence type="ECO:0000256" key="9">
    <source>
        <dbReference type="SAM" id="Phobius"/>
    </source>
</evidence>
<feature type="transmembrane region" description="Helical" evidence="9">
    <location>
        <begin position="1321"/>
        <end position="1340"/>
    </location>
</feature>
<dbReference type="RefSeq" id="XP_040766337.1">
    <property type="nucleotide sequence ID" value="XM_040912286.1"/>
</dbReference>
<keyword evidence="12" id="KW-1185">Reference proteome</keyword>
<keyword evidence="8 9" id="KW-0472">Membrane</keyword>
<evidence type="ECO:0000256" key="7">
    <source>
        <dbReference type="ARBA" id="ARBA00022989"/>
    </source>
</evidence>
<feature type="transmembrane region" description="Helical" evidence="9">
    <location>
        <begin position="1442"/>
        <end position="1463"/>
    </location>
</feature>
<evidence type="ECO:0000256" key="2">
    <source>
        <dbReference type="ARBA" id="ARBA00006012"/>
    </source>
</evidence>
<dbReference type="SMART" id="SM00382">
    <property type="entry name" value="AAA"/>
    <property type="match status" value="2"/>
</dbReference>
<dbReference type="InterPro" id="IPR003439">
    <property type="entry name" value="ABC_transporter-like_ATP-bd"/>
</dbReference>
<dbReference type="SUPFAM" id="SSF52540">
    <property type="entry name" value="P-loop containing nucleoside triphosphate hydrolases"/>
    <property type="match status" value="2"/>
</dbReference>